<keyword evidence="3 7" id="KW-0812">Transmembrane</keyword>
<keyword evidence="5 7" id="KW-0472">Membrane</keyword>
<comment type="similarity">
    <text evidence="2">Belongs to the major facilitator superfamily. MFSD6 family.</text>
</comment>
<evidence type="ECO:0000256" key="5">
    <source>
        <dbReference type="ARBA" id="ARBA00023136"/>
    </source>
</evidence>
<feature type="transmembrane region" description="Helical" evidence="7">
    <location>
        <begin position="711"/>
        <end position="730"/>
    </location>
</feature>
<dbReference type="InterPro" id="IPR036259">
    <property type="entry name" value="MFS_trans_sf"/>
</dbReference>
<feature type="transmembrane region" description="Helical" evidence="7">
    <location>
        <begin position="497"/>
        <end position="516"/>
    </location>
</feature>
<evidence type="ECO:0000259" key="8">
    <source>
        <dbReference type="Pfam" id="PF12832"/>
    </source>
</evidence>
<name>A0A7M7JN41_VARDE</name>
<evidence type="ECO:0000313" key="9">
    <source>
        <dbReference type="EnsemblMetazoa" id="XP_022654521"/>
    </source>
</evidence>
<dbReference type="Pfam" id="PF12832">
    <property type="entry name" value="MFS_1_like"/>
    <property type="match status" value="1"/>
</dbReference>
<dbReference type="KEGG" id="vde:111247623"/>
<feature type="compositionally biased region" description="Polar residues" evidence="6">
    <location>
        <begin position="393"/>
        <end position="402"/>
    </location>
</feature>
<comment type="subcellular location">
    <subcellularLocation>
        <location evidence="1">Membrane</location>
        <topology evidence="1">Multi-pass membrane protein</topology>
    </subcellularLocation>
</comment>
<feature type="transmembrane region" description="Helical" evidence="7">
    <location>
        <begin position="442"/>
        <end position="463"/>
    </location>
</feature>
<dbReference type="EnsemblMetazoa" id="XM_022798786">
    <property type="protein sequence ID" value="XP_022654521"/>
    <property type="gene ID" value="LOC111247623"/>
</dbReference>
<feature type="transmembrane region" description="Helical" evidence="7">
    <location>
        <begin position="531"/>
        <end position="551"/>
    </location>
</feature>
<feature type="transmembrane region" description="Helical" evidence="7">
    <location>
        <begin position="103"/>
        <end position="123"/>
    </location>
</feature>
<dbReference type="RefSeq" id="XP_022654521.1">
    <property type="nucleotide sequence ID" value="XM_022798786.1"/>
</dbReference>
<evidence type="ECO:0000256" key="3">
    <source>
        <dbReference type="ARBA" id="ARBA00022692"/>
    </source>
</evidence>
<dbReference type="InParanoid" id="A0A7M7JN41"/>
<organism evidence="9 10">
    <name type="scientific">Varroa destructor</name>
    <name type="common">Honeybee mite</name>
    <dbReference type="NCBI Taxonomy" id="109461"/>
    <lineage>
        <taxon>Eukaryota</taxon>
        <taxon>Metazoa</taxon>
        <taxon>Ecdysozoa</taxon>
        <taxon>Arthropoda</taxon>
        <taxon>Chelicerata</taxon>
        <taxon>Arachnida</taxon>
        <taxon>Acari</taxon>
        <taxon>Parasitiformes</taxon>
        <taxon>Mesostigmata</taxon>
        <taxon>Gamasina</taxon>
        <taxon>Dermanyssoidea</taxon>
        <taxon>Varroidae</taxon>
        <taxon>Varroa</taxon>
    </lineage>
</organism>
<feature type="domain" description="Major facilitator superfamily associated" evidence="8">
    <location>
        <begin position="499"/>
        <end position="739"/>
    </location>
</feature>
<dbReference type="Proteomes" id="UP000594260">
    <property type="component" value="Unplaced"/>
</dbReference>
<feature type="transmembrane region" description="Helical" evidence="7">
    <location>
        <begin position="736"/>
        <end position="756"/>
    </location>
</feature>
<proteinExistence type="inferred from homology"/>
<feature type="transmembrane region" description="Helical" evidence="7">
    <location>
        <begin position="65"/>
        <end position="91"/>
    </location>
</feature>
<dbReference type="OrthoDB" id="10593944at2759"/>
<feature type="transmembrane region" description="Helical" evidence="7">
    <location>
        <begin position="639"/>
        <end position="659"/>
    </location>
</feature>
<reference evidence="9" key="1">
    <citation type="submission" date="2021-01" db="UniProtKB">
        <authorList>
            <consortium name="EnsemblMetazoa"/>
        </authorList>
    </citation>
    <scope>IDENTIFICATION</scope>
</reference>
<protein>
    <recommendedName>
        <fullName evidence="8">Major facilitator superfamily associated domain-containing protein</fullName>
    </recommendedName>
</protein>
<sequence length="825" mass="92011">MIAHNKTFTSKNEEDSSVEPERFEFPSTMQYLNVAAKRRCATLFFTFHSSAEILILSFVPLVLRFIGISMFASAFLRAGSIVLAALLSSLVLTCVRSPSSRKVLAGVALLLTLVSLVSLIYSFRPMNLRFILPEVEKQANATFIRFSFPSWENDNCLAATLWPSSRKVDGASDRLPPEIATLSNIQIADATRRAKNNSEMPTFAADPVPPIPKNGVFGLQDRTVNSQNWSPLPEVSPPSEGGHRPGLDLSQIPEHSPLTYKPFRPTGPQVAVRRNPPRLLARPEWVPNVLEGTSKFPLNSVRLRHDTENVNGIQSADSKNLAGFDGDGMVASNDYDENNNNDLVRFPEFIGISPMMERARQHLPPFIPGPSVFKGIEPASQDRRFAEIRRTTRTLQDQSDQNGLGAPSVSQTDEHNISEAATNITESTSDDGTDNFWTRLNYILAPVSTLTTYLVTLTLLTFLDTGFKISSQVCDGLYRGYLGQLDYLNKIGDHLPFQYGAICFLVSVVSFVAWRFRCELLSIIGDPSEVFIFFSALPLILAFVVLSKFPVPDKKVSLLKVESVTPNRVSILNNARAFLLACTLVLLGVISGAEQSSVLWRLIDCNADFLFVICFFIIPILTSSLLIRTNGLRRPSTIGRFMLIALVTVHIRFIGYAYLTEYGKKADQLYWLLPLQILTPFGTTFVWSTIDSFVQQVSFPKDNGRLRRQFYLAYWNLGLASGTLIAGFGYDHFGFLLTFSSIGVASGIWAVIFFYLSRYMSLHRVETSSPLRYTKLPDHEEEVTLKRSINIFREADDESDTDDDTVEFDAILASGKNQASKTAPR</sequence>
<feature type="transmembrane region" description="Helical" evidence="7">
    <location>
        <begin position="671"/>
        <end position="690"/>
    </location>
</feature>
<accession>A0A7M7JN41</accession>
<dbReference type="InterPro" id="IPR051717">
    <property type="entry name" value="MFS_MFSD6"/>
</dbReference>
<dbReference type="SUPFAM" id="SSF103473">
    <property type="entry name" value="MFS general substrate transporter"/>
    <property type="match status" value="1"/>
</dbReference>
<evidence type="ECO:0000256" key="4">
    <source>
        <dbReference type="ARBA" id="ARBA00022989"/>
    </source>
</evidence>
<keyword evidence="10" id="KW-1185">Reference proteome</keyword>
<dbReference type="AlphaFoldDB" id="A0A7M7JN41"/>
<dbReference type="Gene3D" id="1.20.1250.20">
    <property type="entry name" value="MFS general substrate transporter like domains"/>
    <property type="match status" value="1"/>
</dbReference>
<keyword evidence="4 7" id="KW-1133">Transmembrane helix</keyword>
<feature type="transmembrane region" description="Helical" evidence="7">
    <location>
        <begin position="571"/>
        <end position="589"/>
    </location>
</feature>
<feature type="region of interest" description="Disordered" evidence="6">
    <location>
        <begin position="392"/>
        <end position="413"/>
    </location>
</feature>
<feature type="transmembrane region" description="Helical" evidence="7">
    <location>
        <begin position="40"/>
        <end position="59"/>
    </location>
</feature>
<feature type="transmembrane region" description="Helical" evidence="7">
    <location>
        <begin position="609"/>
        <end position="627"/>
    </location>
</feature>
<dbReference type="GeneID" id="111247623"/>
<evidence type="ECO:0000313" key="10">
    <source>
        <dbReference type="Proteomes" id="UP000594260"/>
    </source>
</evidence>
<evidence type="ECO:0000256" key="1">
    <source>
        <dbReference type="ARBA" id="ARBA00004141"/>
    </source>
</evidence>
<dbReference type="PANTHER" id="PTHR16172:SF41">
    <property type="entry name" value="MAJOR FACILITATOR SUPERFAMILY DOMAIN-CONTAINING PROTEIN 6-LIKE"/>
    <property type="match status" value="1"/>
</dbReference>
<evidence type="ECO:0000256" key="6">
    <source>
        <dbReference type="SAM" id="MobiDB-lite"/>
    </source>
</evidence>
<dbReference type="InterPro" id="IPR024989">
    <property type="entry name" value="MFS_assoc_dom"/>
</dbReference>
<dbReference type="PANTHER" id="PTHR16172">
    <property type="entry name" value="MAJOR FACILITATOR SUPERFAMILY DOMAIN-CONTAINING PROTEIN 6-LIKE"/>
    <property type="match status" value="1"/>
</dbReference>
<evidence type="ECO:0000256" key="2">
    <source>
        <dbReference type="ARBA" id="ARBA00005241"/>
    </source>
</evidence>
<dbReference type="GO" id="GO:0016020">
    <property type="term" value="C:membrane"/>
    <property type="evidence" value="ECO:0007669"/>
    <property type="project" value="UniProtKB-SubCell"/>
</dbReference>
<evidence type="ECO:0000256" key="7">
    <source>
        <dbReference type="SAM" id="Phobius"/>
    </source>
</evidence>